<dbReference type="InterPro" id="IPR051648">
    <property type="entry name" value="CWI-Assembly_Regulator"/>
</dbReference>
<dbReference type="STRING" id="1297742.A176_000207"/>
<dbReference type="PROSITE" id="PS50206">
    <property type="entry name" value="RHODANESE_3"/>
    <property type="match status" value="1"/>
</dbReference>
<evidence type="ECO:0000313" key="6">
    <source>
        <dbReference type="Proteomes" id="UP000009026"/>
    </source>
</evidence>
<keyword evidence="6" id="KW-1185">Reference proteome</keyword>
<keyword evidence="2" id="KW-0732">Signal</keyword>
<dbReference type="GO" id="GO:0030313">
    <property type="term" value="C:cell envelope"/>
    <property type="evidence" value="ECO:0007669"/>
    <property type="project" value="UniProtKB-SubCell"/>
</dbReference>
<keyword evidence="5" id="KW-0449">Lipoprotein</keyword>
<dbReference type="EMBL" id="CP012109">
    <property type="protein sequence ID" value="AKQ63295.1"/>
    <property type="molecule type" value="Genomic_DNA"/>
</dbReference>
<organism evidence="5 6">
    <name type="scientific">Pseudomyxococcus hansupus</name>
    <dbReference type="NCBI Taxonomy" id="1297742"/>
    <lineage>
        <taxon>Bacteria</taxon>
        <taxon>Pseudomonadati</taxon>
        <taxon>Myxococcota</taxon>
        <taxon>Myxococcia</taxon>
        <taxon>Myxococcales</taxon>
        <taxon>Cystobacterineae</taxon>
        <taxon>Myxococcaceae</taxon>
        <taxon>Pseudomyxococcus</taxon>
    </lineage>
</organism>
<protein>
    <submittedName>
        <fullName evidence="5">Putative lipoprotein</fullName>
    </submittedName>
</protein>
<dbReference type="Pfam" id="PF23657">
    <property type="entry name" value="DUF7151"/>
    <property type="match status" value="4"/>
</dbReference>
<accession>A0A0H4WPN0</accession>
<evidence type="ECO:0000256" key="1">
    <source>
        <dbReference type="ARBA" id="ARBA00004196"/>
    </source>
</evidence>
<dbReference type="PANTHER" id="PTHR31018">
    <property type="entry name" value="SPORULATION-SPECIFIC PROTEIN-RELATED"/>
    <property type="match status" value="1"/>
</dbReference>
<proteinExistence type="predicted"/>
<evidence type="ECO:0000259" key="4">
    <source>
        <dbReference type="PROSITE" id="PS50206"/>
    </source>
</evidence>
<dbReference type="eggNOG" id="COG4886">
    <property type="taxonomic scope" value="Bacteria"/>
</dbReference>
<dbReference type="KEGG" id="mym:A176_000207"/>
<dbReference type="InterPro" id="IPR018247">
    <property type="entry name" value="EF_Hand_1_Ca_BS"/>
</dbReference>
<dbReference type="AlphaFoldDB" id="A0A0H4WPN0"/>
<dbReference type="SUPFAM" id="SSF52058">
    <property type="entry name" value="L domain-like"/>
    <property type="match status" value="2"/>
</dbReference>
<evidence type="ECO:0000256" key="2">
    <source>
        <dbReference type="ARBA" id="ARBA00022729"/>
    </source>
</evidence>
<dbReference type="InterPro" id="IPR001763">
    <property type="entry name" value="Rhodanese-like_dom"/>
</dbReference>
<dbReference type="PATRIC" id="fig|1297742.4.peg.213"/>
<gene>
    <name evidence="5" type="ORF">A176_000207</name>
</gene>
<evidence type="ECO:0000313" key="5">
    <source>
        <dbReference type="EMBL" id="AKQ63295.1"/>
    </source>
</evidence>
<sequence>MAVCVLAMGCDGISLDQLIRQHPPLTRLESEPGGANCALGGHAVHTGLDVNDNGLLEPDEVTATTYACTTSVPGVLLSVRDEPPGGNCPEGGKAYRAGHDLNRNDALEDSEVTSEAYGCVSSEAVLTRIREQEPRVFPCHEGGSRVEAGQDVNGNGELDDSEVRATTILCVSNDAVRVRLYPAAPNLACPTPNTQVDVGTDINQDGVLSTNEVADTLFVCQPLHTLMGNHHVRSAVDLAVLGGISRIRGSLTFSTESLQQAVLPDLMQVEGALEVLDTSLTRVELPALRFVGHSLTVARNPVLQTLTLGSGNLAPLWVQGQFDLVSNPVLPTLAGVAAVAPRSSILIKGNANLDGGYFAYIAEHLASITLEDNAKLSTIPFRNLQWLGGSLTLARNSRMGNLTGTVLQQVGGDLIVQDNEALSTLSGMPELASIGGTFSVRANANLRSTEGLSALAQVGIFEIDGNPVLESVEAFPELKRITHGIRINGNARLHGLWQFKGLQHLGFLLVRNNPALARLQGFGFVQTMTTLNLENNASLTDLSDFSSLRTVEELNVLSHERLVRLDLHRLEVVTRSFAVTENTSLPNCLAVSLAARVVQGFSAEIHGNDTTATCD</sequence>
<evidence type="ECO:0000256" key="3">
    <source>
        <dbReference type="ARBA" id="ARBA00023180"/>
    </source>
</evidence>
<keyword evidence="3" id="KW-0325">Glycoprotein</keyword>
<dbReference type="PROSITE" id="PS00018">
    <property type="entry name" value="EF_HAND_1"/>
    <property type="match status" value="3"/>
</dbReference>
<comment type="subcellular location">
    <subcellularLocation>
        <location evidence="1">Cell envelope</location>
    </subcellularLocation>
</comment>
<dbReference type="InterPro" id="IPR055575">
    <property type="entry name" value="DUF7151"/>
</dbReference>
<name>A0A0H4WPN0_9BACT</name>
<dbReference type="InterPro" id="IPR032675">
    <property type="entry name" value="LRR_dom_sf"/>
</dbReference>
<reference evidence="5 6" key="1">
    <citation type="journal article" date="2016" name="PLoS ONE">
        <title>Complete Genome Sequence and Comparative Genomics of a Novel Myxobacterium Myxococcus hansupus.</title>
        <authorList>
            <person name="Sharma G."/>
            <person name="Narwani T."/>
            <person name="Subramanian S."/>
        </authorList>
    </citation>
    <scope>NUCLEOTIDE SEQUENCE [LARGE SCALE GENOMIC DNA]</scope>
    <source>
        <strain evidence="6">mixupus</strain>
    </source>
</reference>
<dbReference type="Gene3D" id="3.80.10.10">
    <property type="entry name" value="Ribonuclease Inhibitor"/>
    <property type="match status" value="1"/>
</dbReference>
<feature type="domain" description="Rhodanese" evidence="4">
    <location>
        <begin position="351"/>
        <end position="369"/>
    </location>
</feature>
<dbReference type="Proteomes" id="UP000009026">
    <property type="component" value="Chromosome"/>
</dbReference>
<dbReference type="PANTHER" id="PTHR31018:SF3">
    <property type="entry name" value="RECEPTOR PROTEIN-TYROSINE KINASE"/>
    <property type="match status" value="1"/>
</dbReference>